<keyword evidence="3" id="KW-0479">Metal-binding</keyword>
<reference evidence="9" key="1">
    <citation type="submission" date="2021-03" db="EMBL/GenBank/DDBJ databases">
        <title>Legionella lytica PCM 2298.</title>
        <authorList>
            <person name="Koper P."/>
        </authorList>
    </citation>
    <scope>NUCLEOTIDE SEQUENCE</scope>
    <source>
        <strain evidence="9">PCM 2298</strain>
    </source>
</reference>
<comment type="similarity">
    <text evidence="1">Belongs to the isochorismatase family.</text>
</comment>
<keyword evidence="4 9" id="KW-0378">Hydrolase</keyword>
<dbReference type="NCBIfam" id="NF008623">
    <property type="entry name" value="PRK11609.1"/>
    <property type="match status" value="1"/>
</dbReference>
<evidence type="ECO:0000256" key="4">
    <source>
        <dbReference type="ARBA" id="ARBA00022801"/>
    </source>
</evidence>
<dbReference type="Pfam" id="PF00857">
    <property type="entry name" value="Isochorismatase"/>
    <property type="match status" value="1"/>
</dbReference>
<dbReference type="EC" id="3.5.1.19" evidence="6"/>
<keyword evidence="10" id="KW-1185">Reference proteome</keyword>
<evidence type="ECO:0000256" key="3">
    <source>
        <dbReference type="ARBA" id="ARBA00022723"/>
    </source>
</evidence>
<dbReference type="InterPro" id="IPR036380">
    <property type="entry name" value="Isochorismatase-like_sf"/>
</dbReference>
<evidence type="ECO:0000256" key="7">
    <source>
        <dbReference type="ARBA" id="ARBA00043224"/>
    </source>
</evidence>
<protein>
    <recommendedName>
        <fullName evidence="6">nicotinamidase</fullName>
        <ecNumber evidence="6">3.5.1.19</ecNumber>
    </recommendedName>
    <alternativeName>
        <fullName evidence="7">Nicotinamide deamidase</fullName>
    </alternativeName>
</protein>
<dbReference type="EMBL" id="CP071527">
    <property type="protein sequence ID" value="USQ14627.1"/>
    <property type="molecule type" value="Genomic_DNA"/>
</dbReference>
<sequence length="205" mass="22989">MKTLIILDVQNDFMPGGALAVPQGDVIVPVINQVMNHFGLIVATQDWHPKNHKSFASRHPGKKPFEKIQLHGLEQTLWPDHCVQGSKGAEFFPQLDTTRIAAIFRKGMDPEIDSYSGFYENDHKKSTGLTAYLRAKGASELYFCGLCADICVYYSLKDAMQEGFKNYLIEDATHPLNEGVFKRIRGELKQLGVGLIKSNELDLSF</sequence>
<dbReference type="PANTHER" id="PTHR11080">
    <property type="entry name" value="PYRAZINAMIDASE/NICOTINAMIDASE"/>
    <property type="match status" value="1"/>
</dbReference>
<evidence type="ECO:0000256" key="2">
    <source>
        <dbReference type="ARBA" id="ARBA00022642"/>
    </source>
</evidence>
<evidence type="ECO:0000313" key="9">
    <source>
        <dbReference type="EMBL" id="USQ14627.1"/>
    </source>
</evidence>
<evidence type="ECO:0000256" key="6">
    <source>
        <dbReference type="ARBA" id="ARBA00039017"/>
    </source>
</evidence>
<dbReference type="CDD" id="cd01011">
    <property type="entry name" value="nicotinamidase"/>
    <property type="match status" value="1"/>
</dbReference>
<name>A0ABY4YAY8_9GAMM</name>
<evidence type="ECO:0000256" key="1">
    <source>
        <dbReference type="ARBA" id="ARBA00006336"/>
    </source>
</evidence>
<evidence type="ECO:0000313" key="10">
    <source>
        <dbReference type="Proteomes" id="UP001057474"/>
    </source>
</evidence>
<gene>
    <name evidence="9" type="primary">pncA</name>
    <name evidence="9" type="ORF">J2N86_04760</name>
</gene>
<dbReference type="PANTHER" id="PTHR11080:SF2">
    <property type="entry name" value="LD05707P"/>
    <property type="match status" value="1"/>
</dbReference>
<dbReference type="InterPro" id="IPR052347">
    <property type="entry name" value="Isochorismatase_Nicotinamidase"/>
</dbReference>
<accession>A0ABY4YAY8</accession>
<comment type="pathway">
    <text evidence="5">Cofactor biosynthesis; nicotinate biosynthesis; nicotinate from nicotinamide: step 1/1.</text>
</comment>
<evidence type="ECO:0000256" key="5">
    <source>
        <dbReference type="ARBA" id="ARBA00037900"/>
    </source>
</evidence>
<dbReference type="Gene3D" id="3.40.50.850">
    <property type="entry name" value="Isochorismatase-like"/>
    <property type="match status" value="1"/>
</dbReference>
<dbReference type="GO" id="GO:0008936">
    <property type="term" value="F:nicotinamidase activity"/>
    <property type="evidence" value="ECO:0007669"/>
    <property type="project" value="UniProtKB-EC"/>
</dbReference>
<feature type="domain" description="Isochorismatase-like" evidence="8">
    <location>
        <begin position="3"/>
        <end position="177"/>
    </location>
</feature>
<keyword evidence="2" id="KW-0662">Pyridine nucleotide biosynthesis</keyword>
<dbReference type="Proteomes" id="UP001057474">
    <property type="component" value="Chromosome"/>
</dbReference>
<organism evidence="9 10">
    <name type="scientific">Legionella lytica</name>
    <dbReference type="NCBI Taxonomy" id="96232"/>
    <lineage>
        <taxon>Bacteria</taxon>
        <taxon>Pseudomonadati</taxon>
        <taxon>Pseudomonadota</taxon>
        <taxon>Gammaproteobacteria</taxon>
        <taxon>Legionellales</taxon>
        <taxon>Legionellaceae</taxon>
        <taxon>Legionella</taxon>
    </lineage>
</organism>
<dbReference type="RefSeq" id="WP_252581231.1">
    <property type="nucleotide sequence ID" value="NZ_CP071527.1"/>
</dbReference>
<evidence type="ECO:0000259" key="8">
    <source>
        <dbReference type="Pfam" id="PF00857"/>
    </source>
</evidence>
<proteinExistence type="inferred from homology"/>
<dbReference type="InterPro" id="IPR000868">
    <property type="entry name" value="Isochorismatase-like_dom"/>
</dbReference>
<dbReference type="SUPFAM" id="SSF52499">
    <property type="entry name" value="Isochorismatase-like hydrolases"/>
    <property type="match status" value="1"/>
</dbReference>